<comment type="caution">
    <text evidence="7">The sequence shown here is derived from an EMBL/GenBank/DDBJ whole genome shotgun (WGS) entry which is preliminary data.</text>
</comment>
<dbReference type="InterPro" id="IPR036291">
    <property type="entry name" value="NAD(P)-bd_dom_sf"/>
</dbReference>
<comment type="cofactor">
    <cofactor evidence="1">
        <name>NADP(+)</name>
        <dbReference type="ChEBI" id="CHEBI:58349"/>
    </cofactor>
</comment>
<dbReference type="Pfam" id="PF16363">
    <property type="entry name" value="GDP_Man_Dehyd"/>
    <property type="match status" value="1"/>
</dbReference>
<dbReference type="InterPro" id="IPR016040">
    <property type="entry name" value="NAD(P)-bd_dom"/>
</dbReference>
<dbReference type="EMBL" id="JABBWE010000006">
    <property type="protein sequence ID" value="KAG1802085.1"/>
    <property type="molecule type" value="Genomic_DNA"/>
</dbReference>
<dbReference type="GO" id="GO:0042351">
    <property type="term" value="P:'de novo' GDP-L-fucose biosynthetic process"/>
    <property type="evidence" value="ECO:0007669"/>
    <property type="project" value="TreeGrafter"/>
</dbReference>
<dbReference type="AlphaFoldDB" id="A0A9P7DSJ2"/>
<feature type="domain" description="NAD(P)-binding" evidence="6">
    <location>
        <begin position="35"/>
        <end position="91"/>
    </location>
</feature>
<proteinExistence type="inferred from homology"/>
<evidence type="ECO:0000256" key="1">
    <source>
        <dbReference type="ARBA" id="ARBA00001937"/>
    </source>
</evidence>
<evidence type="ECO:0000313" key="7">
    <source>
        <dbReference type="EMBL" id="KAG1802085.1"/>
    </source>
</evidence>
<evidence type="ECO:0000256" key="2">
    <source>
        <dbReference type="ARBA" id="ARBA00009263"/>
    </source>
</evidence>
<dbReference type="GO" id="GO:0008446">
    <property type="term" value="F:GDP-mannose 4,6-dehydratase activity"/>
    <property type="evidence" value="ECO:0007669"/>
    <property type="project" value="UniProtKB-EC"/>
</dbReference>
<keyword evidence="8" id="KW-1185">Reference proteome</keyword>
<keyword evidence="4" id="KW-0456">Lyase</keyword>
<feature type="region of interest" description="Disordered" evidence="5">
    <location>
        <begin position="1"/>
        <end position="35"/>
    </location>
</feature>
<dbReference type="Proteomes" id="UP000719766">
    <property type="component" value="Unassembled WGS sequence"/>
</dbReference>
<evidence type="ECO:0000256" key="3">
    <source>
        <dbReference type="ARBA" id="ARBA00011989"/>
    </source>
</evidence>
<protein>
    <recommendedName>
        <fullName evidence="3">GDP-mannose 4,6-dehydratase</fullName>
        <ecNumber evidence="3">4.2.1.47</ecNumber>
    </recommendedName>
</protein>
<evidence type="ECO:0000259" key="6">
    <source>
        <dbReference type="Pfam" id="PF16363"/>
    </source>
</evidence>
<sequence>MGSVPSTSSTQFVRQGSRNTPGSTKRPLQSSIERVVETPQGETTPFYSRSLHGVAKRYAYWIMVNYREAYGMYECTGILFNHESPRRGRTLLLGRSAGLFKLLISALANIAVCTSVTWVRSEIGNMVQVCLSFSSANQDVDYVKGM</sequence>
<reference evidence="7" key="1">
    <citation type="journal article" date="2020" name="New Phytol.">
        <title>Comparative genomics reveals dynamic genome evolution in host specialist ectomycorrhizal fungi.</title>
        <authorList>
            <person name="Lofgren L.A."/>
            <person name="Nguyen N.H."/>
            <person name="Vilgalys R."/>
            <person name="Ruytinx J."/>
            <person name="Liao H.L."/>
            <person name="Branco S."/>
            <person name="Kuo A."/>
            <person name="LaButti K."/>
            <person name="Lipzen A."/>
            <person name="Andreopoulos W."/>
            <person name="Pangilinan J."/>
            <person name="Riley R."/>
            <person name="Hundley H."/>
            <person name="Na H."/>
            <person name="Barry K."/>
            <person name="Grigoriev I.V."/>
            <person name="Stajich J.E."/>
            <person name="Kennedy P.G."/>
        </authorList>
    </citation>
    <scope>NUCLEOTIDE SEQUENCE</scope>
    <source>
        <strain evidence="7">S12</strain>
    </source>
</reference>
<dbReference type="RefSeq" id="XP_041165277.1">
    <property type="nucleotide sequence ID" value="XM_041311660.1"/>
</dbReference>
<organism evidence="7 8">
    <name type="scientific">Suillus plorans</name>
    <dbReference type="NCBI Taxonomy" id="116603"/>
    <lineage>
        <taxon>Eukaryota</taxon>
        <taxon>Fungi</taxon>
        <taxon>Dikarya</taxon>
        <taxon>Basidiomycota</taxon>
        <taxon>Agaricomycotina</taxon>
        <taxon>Agaricomycetes</taxon>
        <taxon>Agaricomycetidae</taxon>
        <taxon>Boletales</taxon>
        <taxon>Suillineae</taxon>
        <taxon>Suillaceae</taxon>
        <taxon>Suillus</taxon>
    </lineage>
</organism>
<dbReference type="SUPFAM" id="SSF51735">
    <property type="entry name" value="NAD(P)-binding Rossmann-fold domains"/>
    <property type="match status" value="1"/>
</dbReference>
<dbReference type="PANTHER" id="PTHR43715">
    <property type="entry name" value="GDP-MANNOSE 4,6-DEHYDRATASE"/>
    <property type="match status" value="1"/>
</dbReference>
<evidence type="ECO:0000313" key="8">
    <source>
        <dbReference type="Proteomes" id="UP000719766"/>
    </source>
</evidence>
<dbReference type="PANTHER" id="PTHR43715:SF1">
    <property type="entry name" value="GDP-MANNOSE 4,6 DEHYDRATASE"/>
    <property type="match status" value="1"/>
</dbReference>
<dbReference type="Gene3D" id="3.40.50.720">
    <property type="entry name" value="NAD(P)-binding Rossmann-like Domain"/>
    <property type="match status" value="1"/>
</dbReference>
<dbReference type="GeneID" id="64605424"/>
<evidence type="ECO:0000256" key="4">
    <source>
        <dbReference type="ARBA" id="ARBA00023239"/>
    </source>
</evidence>
<comment type="similarity">
    <text evidence="2">Belongs to the NAD(P)-dependent epimerase/dehydratase family. GDP-mannose 4,6-dehydratase subfamily.</text>
</comment>
<dbReference type="InterPro" id="IPR006368">
    <property type="entry name" value="GDP_Man_deHydtase"/>
</dbReference>
<evidence type="ECO:0000256" key="5">
    <source>
        <dbReference type="SAM" id="MobiDB-lite"/>
    </source>
</evidence>
<accession>A0A9P7DSJ2</accession>
<feature type="compositionally biased region" description="Polar residues" evidence="5">
    <location>
        <begin position="1"/>
        <end position="32"/>
    </location>
</feature>
<name>A0A9P7DSJ2_9AGAM</name>
<dbReference type="OrthoDB" id="10253554at2759"/>
<gene>
    <name evidence="7" type="ORF">HD556DRAFT_797140</name>
</gene>
<dbReference type="EC" id="4.2.1.47" evidence="3"/>